<dbReference type="AlphaFoldDB" id="A0A7T8GPP8"/>
<evidence type="ECO:0000313" key="2">
    <source>
        <dbReference type="EMBL" id="QQP35467.1"/>
    </source>
</evidence>
<evidence type="ECO:0000313" key="3">
    <source>
        <dbReference type="Proteomes" id="UP000595437"/>
    </source>
</evidence>
<dbReference type="GO" id="GO:0000381">
    <property type="term" value="P:regulation of alternative mRNA splicing, via spliceosome"/>
    <property type="evidence" value="ECO:0007669"/>
    <property type="project" value="TreeGrafter"/>
</dbReference>
<dbReference type="SUPFAM" id="SSF54928">
    <property type="entry name" value="RNA-binding domain, RBD"/>
    <property type="match status" value="1"/>
</dbReference>
<dbReference type="GO" id="GO:0071013">
    <property type="term" value="C:catalytic step 2 spliceosome"/>
    <property type="evidence" value="ECO:0007669"/>
    <property type="project" value="TreeGrafter"/>
</dbReference>
<keyword evidence="3" id="KW-1185">Reference proteome</keyword>
<reference evidence="3" key="1">
    <citation type="submission" date="2021-01" db="EMBL/GenBank/DDBJ databases">
        <title>Caligus Genome Assembly.</title>
        <authorList>
            <person name="Gallardo-Escarate C."/>
        </authorList>
    </citation>
    <scope>NUCLEOTIDE SEQUENCE [LARGE SCALE GENOMIC DNA]</scope>
</reference>
<dbReference type="InterPro" id="IPR051974">
    <property type="entry name" value="PUF60_regulator"/>
</dbReference>
<dbReference type="InterPro" id="IPR035979">
    <property type="entry name" value="RBD_domain_sf"/>
</dbReference>
<feature type="non-terminal residue" evidence="2">
    <location>
        <position position="136"/>
    </location>
</feature>
<organism evidence="2 3">
    <name type="scientific">Caligus rogercresseyi</name>
    <name type="common">Sea louse</name>
    <dbReference type="NCBI Taxonomy" id="217165"/>
    <lineage>
        <taxon>Eukaryota</taxon>
        <taxon>Metazoa</taxon>
        <taxon>Ecdysozoa</taxon>
        <taxon>Arthropoda</taxon>
        <taxon>Crustacea</taxon>
        <taxon>Multicrustacea</taxon>
        <taxon>Hexanauplia</taxon>
        <taxon>Copepoda</taxon>
        <taxon>Siphonostomatoida</taxon>
        <taxon>Caligidae</taxon>
        <taxon>Caligus</taxon>
    </lineage>
</organism>
<proteinExistence type="predicted"/>
<dbReference type="GO" id="GO:0003723">
    <property type="term" value="F:RNA binding"/>
    <property type="evidence" value="ECO:0007669"/>
    <property type="project" value="TreeGrafter"/>
</dbReference>
<sequence length="136" mass="14859">MIPPEEGYRPDPVSDLDQTGHLITGPGARKEMGDAASSAALMGGIGKLSSEHLAGIQKAKKYAMEQSIKMVLMKQTLAHQQAQAKTLQKHQAIVLMCRVYVGSINFEVKEDAIKEAFLPLGPIRSISMSWDPITQR</sequence>
<dbReference type="PANTHER" id="PTHR47330">
    <property type="entry name" value="POLY(U)-BINDING-SPLICING FACTOR PUF60-B-RELATED"/>
    <property type="match status" value="1"/>
</dbReference>
<dbReference type="PANTHER" id="PTHR47330:SF1">
    <property type="entry name" value="POLY(U)-BINDING-SPLICING FACTOR PUF60"/>
    <property type="match status" value="1"/>
</dbReference>
<dbReference type="OrthoDB" id="20943at2759"/>
<dbReference type="Proteomes" id="UP000595437">
    <property type="component" value="Chromosome 18"/>
</dbReference>
<protein>
    <recommendedName>
        <fullName evidence="4">Poly(U)-binding-splicing factor PUF60</fullName>
    </recommendedName>
</protein>
<evidence type="ECO:0008006" key="4">
    <source>
        <dbReference type="Google" id="ProtNLM"/>
    </source>
</evidence>
<dbReference type="Gene3D" id="3.30.70.330">
    <property type="match status" value="1"/>
</dbReference>
<accession>A0A7T8GPP8</accession>
<dbReference type="GO" id="GO:0006376">
    <property type="term" value="P:mRNA splice site recognition"/>
    <property type="evidence" value="ECO:0007669"/>
    <property type="project" value="TreeGrafter"/>
</dbReference>
<dbReference type="EMBL" id="CP045907">
    <property type="protein sequence ID" value="QQP35467.1"/>
    <property type="molecule type" value="Genomic_DNA"/>
</dbReference>
<evidence type="ECO:0000256" key="1">
    <source>
        <dbReference type="SAM" id="MobiDB-lite"/>
    </source>
</evidence>
<dbReference type="InterPro" id="IPR012677">
    <property type="entry name" value="Nucleotide-bd_a/b_plait_sf"/>
</dbReference>
<dbReference type="GO" id="GO:0071011">
    <property type="term" value="C:precatalytic spliceosome"/>
    <property type="evidence" value="ECO:0007669"/>
    <property type="project" value="TreeGrafter"/>
</dbReference>
<gene>
    <name evidence="2" type="ORF">FKW44_023701</name>
</gene>
<feature type="region of interest" description="Disordered" evidence="1">
    <location>
        <begin position="1"/>
        <end position="28"/>
    </location>
</feature>
<name>A0A7T8GPP8_CALRO</name>
<dbReference type="GO" id="GO:0000380">
    <property type="term" value="P:alternative mRNA splicing, via spliceosome"/>
    <property type="evidence" value="ECO:0007669"/>
    <property type="project" value="TreeGrafter"/>
</dbReference>